<dbReference type="SUPFAM" id="SSF53474">
    <property type="entry name" value="alpha/beta-Hydrolases"/>
    <property type="match status" value="1"/>
</dbReference>
<dbReference type="PROSITE" id="PS00455">
    <property type="entry name" value="AMP_BINDING"/>
    <property type="match status" value="4"/>
</dbReference>
<feature type="domain" description="Carrier" evidence="5">
    <location>
        <begin position="3708"/>
        <end position="3783"/>
    </location>
</feature>
<reference evidence="6 7" key="1">
    <citation type="submission" date="2024-10" db="EMBL/GenBank/DDBJ databases">
        <authorList>
            <person name="Riesco R."/>
        </authorList>
    </citation>
    <scope>NUCLEOTIDE SEQUENCE [LARGE SCALE GENOMIC DNA]</scope>
    <source>
        <strain evidence="6 7">NCIMB 15448</strain>
    </source>
</reference>
<dbReference type="InterPro" id="IPR020845">
    <property type="entry name" value="AMP-binding_CS"/>
</dbReference>
<evidence type="ECO:0000256" key="2">
    <source>
        <dbReference type="ARBA" id="ARBA00022450"/>
    </source>
</evidence>
<evidence type="ECO:0000313" key="7">
    <source>
        <dbReference type="Proteomes" id="UP001609176"/>
    </source>
</evidence>
<feature type="domain" description="Carrier" evidence="5">
    <location>
        <begin position="1588"/>
        <end position="1663"/>
    </location>
</feature>
<dbReference type="Gene3D" id="3.30.559.10">
    <property type="entry name" value="Chloramphenicol acetyltransferase-like domain"/>
    <property type="match status" value="3"/>
</dbReference>
<evidence type="ECO:0000313" key="6">
    <source>
        <dbReference type="EMBL" id="MFH5245390.1"/>
    </source>
</evidence>
<dbReference type="PROSITE" id="PS50075">
    <property type="entry name" value="CARRIER"/>
    <property type="match status" value="4"/>
</dbReference>
<dbReference type="SMART" id="SM00823">
    <property type="entry name" value="PKS_PP"/>
    <property type="match status" value="4"/>
</dbReference>
<gene>
    <name evidence="6" type="ORF">ACHIPV_26445</name>
</gene>
<dbReference type="InterPro" id="IPR023213">
    <property type="entry name" value="CAT-like_dom_sf"/>
</dbReference>
<dbReference type="InterPro" id="IPR006162">
    <property type="entry name" value="Ppantetheine_attach_site"/>
</dbReference>
<keyword evidence="2" id="KW-0596">Phosphopantetheine</keyword>
<evidence type="ECO:0000256" key="4">
    <source>
        <dbReference type="SAM" id="MobiDB-lite"/>
    </source>
</evidence>
<dbReference type="PROSITE" id="PS00012">
    <property type="entry name" value="PHOSPHOPANTETHEINE"/>
    <property type="match status" value="3"/>
</dbReference>
<evidence type="ECO:0000256" key="3">
    <source>
        <dbReference type="ARBA" id="ARBA00022553"/>
    </source>
</evidence>
<feature type="compositionally biased region" description="Basic and acidic residues" evidence="4">
    <location>
        <begin position="1"/>
        <end position="12"/>
    </location>
</feature>
<dbReference type="SUPFAM" id="SSF56801">
    <property type="entry name" value="Acetyl-CoA synthetase-like"/>
    <property type="match status" value="4"/>
</dbReference>
<accession>A0ABW7KSE1</accession>
<dbReference type="CDD" id="cd19540">
    <property type="entry name" value="LCL_NRPS-like"/>
    <property type="match status" value="3"/>
</dbReference>
<dbReference type="Gene3D" id="3.30.300.30">
    <property type="match status" value="4"/>
</dbReference>
<dbReference type="PANTHER" id="PTHR45527:SF1">
    <property type="entry name" value="FATTY ACID SYNTHASE"/>
    <property type="match status" value="1"/>
</dbReference>
<organism evidence="6 7">
    <name type="scientific">Antrihabitans spumae</name>
    <dbReference type="NCBI Taxonomy" id="3373370"/>
    <lineage>
        <taxon>Bacteria</taxon>
        <taxon>Bacillati</taxon>
        <taxon>Actinomycetota</taxon>
        <taxon>Actinomycetes</taxon>
        <taxon>Mycobacteriales</taxon>
        <taxon>Nocardiaceae</taxon>
        <taxon>Antrihabitans</taxon>
    </lineage>
</organism>
<dbReference type="InterPro" id="IPR029058">
    <property type="entry name" value="AB_hydrolase_fold"/>
</dbReference>
<dbReference type="Pfam" id="PF00501">
    <property type="entry name" value="AMP-binding"/>
    <property type="match status" value="4"/>
</dbReference>
<evidence type="ECO:0000259" key="5">
    <source>
        <dbReference type="PROSITE" id="PS50075"/>
    </source>
</evidence>
<dbReference type="Gene3D" id="2.30.38.10">
    <property type="entry name" value="Luciferase, Domain 3"/>
    <property type="match status" value="4"/>
</dbReference>
<dbReference type="Gene3D" id="3.40.50.1820">
    <property type="entry name" value="alpha/beta hydrolase"/>
    <property type="match status" value="1"/>
</dbReference>
<dbReference type="InterPro" id="IPR020806">
    <property type="entry name" value="PKS_PP-bd"/>
</dbReference>
<dbReference type="Pfam" id="PF00975">
    <property type="entry name" value="Thioesterase"/>
    <property type="match status" value="1"/>
</dbReference>
<dbReference type="EMBL" id="JBIMSP010000073">
    <property type="protein sequence ID" value="MFH5245390.1"/>
    <property type="molecule type" value="Genomic_DNA"/>
</dbReference>
<evidence type="ECO:0000256" key="1">
    <source>
        <dbReference type="ARBA" id="ARBA00001957"/>
    </source>
</evidence>
<keyword evidence="3" id="KW-0597">Phosphoprotein</keyword>
<dbReference type="InterPro" id="IPR000873">
    <property type="entry name" value="AMP-dep_synth/lig_dom"/>
</dbReference>
<name>A0ABW7KSE1_9NOCA</name>
<feature type="domain" description="Carrier" evidence="5">
    <location>
        <begin position="2648"/>
        <end position="2723"/>
    </location>
</feature>
<feature type="region of interest" description="Disordered" evidence="4">
    <location>
        <begin position="1"/>
        <end position="21"/>
    </location>
</feature>
<dbReference type="PANTHER" id="PTHR45527">
    <property type="entry name" value="NONRIBOSOMAL PEPTIDE SYNTHETASE"/>
    <property type="match status" value="1"/>
</dbReference>
<comment type="caution">
    <text evidence="6">The sequence shown here is derived from an EMBL/GenBank/DDBJ whole genome shotgun (WGS) entry which is preliminary data.</text>
</comment>
<comment type="cofactor">
    <cofactor evidence="1">
        <name>pantetheine 4'-phosphate</name>
        <dbReference type="ChEBI" id="CHEBI:47942"/>
    </cofactor>
</comment>
<dbReference type="Gene3D" id="3.30.559.30">
    <property type="entry name" value="Nonribosomal peptide synthetase, condensation domain"/>
    <property type="match status" value="3"/>
</dbReference>
<dbReference type="SUPFAM" id="SSF52777">
    <property type="entry name" value="CoA-dependent acyltransferases"/>
    <property type="match status" value="6"/>
</dbReference>
<protein>
    <submittedName>
        <fullName evidence="6">Amino acid adenylation domain-containing protein</fullName>
    </submittedName>
</protein>
<dbReference type="InterPro" id="IPR036736">
    <property type="entry name" value="ACP-like_sf"/>
</dbReference>
<dbReference type="Gene3D" id="3.40.50.980">
    <property type="match status" value="8"/>
</dbReference>
<dbReference type="Proteomes" id="UP001609176">
    <property type="component" value="Unassembled WGS sequence"/>
</dbReference>
<dbReference type="CDD" id="cd17646">
    <property type="entry name" value="A_NRPS_AB3403-like"/>
    <property type="match status" value="3"/>
</dbReference>
<dbReference type="NCBIfam" id="TIGR01733">
    <property type="entry name" value="AA-adenyl-dom"/>
    <property type="match status" value="4"/>
</dbReference>
<dbReference type="Pfam" id="PF00668">
    <property type="entry name" value="Condensation"/>
    <property type="match status" value="3"/>
</dbReference>
<dbReference type="SUPFAM" id="SSF47336">
    <property type="entry name" value="ACP-like"/>
    <property type="match status" value="4"/>
</dbReference>
<dbReference type="InterPro" id="IPR045851">
    <property type="entry name" value="AMP-bd_C_sf"/>
</dbReference>
<dbReference type="Pfam" id="PF00550">
    <property type="entry name" value="PP-binding"/>
    <property type="match status" value="4"/>
</dbReference>
<feature type="domain" description="Carrier" evidence="5">
    <location>
        <begin position="528"/>
        <end position="603"/>
    </location>
</feature>
<proteinExistence type="predicted"/>
<dbReference type="InterPro" id="IPR009081">
    <property type="entry name" value="PP-bd_ACP"/>
</dbReference>
<dbReference type="InterPro" id="IPR001031">
    <property type="entry name" value="Thioesterase"/>
</dbReference>
<dbReference type="NCBIfam" id="NF003417">
    <property type="entry name" value="PRK04813.1"/>
    <property type="match status" value="4"/>
</dbReference>
<dbReference type="Gene3D" id="1.10.1200.10">
    <property type="entry name" value="ACP-like"/>
    <property type="match status" value="3"/>
</dbReference>
<dbReference type="InterPro" id="IPR001242">
    <property type="entry name" value="Condensation_dom"/>
</dbReference>
<dbReference type="InterPro" id="IPR010071">
    <property type="entry name" value="AA_adenyl_dom"/>
</dbReference>
<dbReference type="InterPro" id="IPR025110">
    <property type="entry name" value="AMP-bd_C"/>
</dbReference>
<sequence>MDDHKADRDKAPARRRPARPRAARVVLLPQLMSLAAERAPSADAVTCEGRKRSYEDLDRQSSQLARMLIGRRIGPEGLVAVALARSIESVTSVWGIAKSGAAFVPIDPGYPEDRVLHMLTDSGVAVGITTAEFRDGLPATVEWIVLDDPDTSSAISKLPDDSIAFGDRLSQLRAEHPAYVIYTSGSTGRPKGVVVTQAGLGAFCAEQVERYQLTSASRTLHFASPSFDAAVLELLLAIGASSTMVIAPDTVFGGSELAALIAEERVTHGFITPAALASVDPSGLDSVEMIVVGGEACPPELVSRWGSKCRFHNGYGPTETTIMTNISEALQPGEPVTIGRGIRGVSNQILDARLGEVPQGVAGELYLAGPGLARGYHARPSLTAARFVANPFGAPGGRLYRTGDIVRSTPKNEVEYVGRNDFQVKIRGYRIELGEIDSVLVSHPDVDFAVTVGREIGTGAQILVSYVVPTVGSIVDTAALLEHVGQSVPGYMVPTTIAVIDKIPLTPVGKLDRAALPAPTLEHAEFIEPTAGLEQTVAEVFADVLDTSPIGAHDNFFELGGNSLMATSVTARLSSILGWRIGARELFSASTVAGLAARIEAMPAGDHKSKEIVARPRPARLPLSYAQQRMWFLGQFEASSAVYNVPLVVRLVGDLDTDAINAALADVISRHESLRTIYPTIDGEPVQQILDAGDAAIEIAFAHVDSTELVPNVAEVAGRGFDLAGEIPVRVSLFEVDPSDHVLAVVIHHIACDGSSLGPLARDVMIAYEARSRGESPAFAPLPVQYADYALRQLDLLGSATDPTSVAARQIAYWREALDGIPAVLDLPADRPRPSVQSNRGESLQFALDQGAHEQLYKLAREQNSTLFMVLHAAVAVLLARLSGSADIAVGTPIAGRGDKVLEGLIGMFVNTLVLRTEVDSNISFRDLVDNVRRTDVAAFDHAELPFEWLVDELAPTRSTAHSPLFQTLLVLQNFAQTHLELPGLTLRGVEVETELAKFDLQFTLEEQFDESGSPMGISGSIIFATDLFERETATRFAARFERIVESIIANVDRKVGDIDILDADERALLASYNDTAQPIAADVTLVSLFDDQVVRTPDAVAVVFENETLTYVDLDERANKIARHLISLGVGPEIVVGVAMNRSIELVVALYAILKAGGVYVPLDPDQPAERLAHVVESAGPRAVLVVSADEAVIPASVERIEIDRIALEHVSGSRISDAERTAALRPMNTAYLIYTSGSTGQPKGVALPHAATVSQLLWAQDRYPLDGTDVVLHKTPIVFDISIWEMLWTLHTGAVMVIAAPQGHKDPFYLSQMIERHSVTTVHFVPSMLDLYLATAPAVGASLRRVFAAGEALQSDLADRFAAQSSADLHNWYGPAEVEVITAWKRSRDEQRSAMPIGRPVWNSGVYVLDSRLSHVPAGVAGELYVSGVQLARGYFGRADLTGERFVANPFAVGERLYRTGDLVRWNRFGELEYLGRTDFQVKVRGQRVELGEIESVLLAAESVARAVVVARVDPRVGSQLVGYVVPVAGAVIDVRDLREFVGTRVPSYMVPSAVVVIDEFPLTASGKVDRRALPEPVFEVRAFRVPSTPVEEIVAGVFAELLGVERVGVNDDFFELGGNSLIATRVVARLGVALDARVPVRVLFEASTVEALAVRLERHVGRGGRVALGPRMRPERVPLSLAQQRMWFLNRLEPGSAVNNIPVAVRLSGALDIEALRAAISDVVERHEVLRTVYPAIDGVGVQVVVPTSQAVPDVVPATVVEGELLAAVAGLVGAGFDVTQAVPLRVGLFALGPGEFVLVVVVHHIAGDGFSMLPLTRDVVTAYEARSRGDVPGWSPLPVQYADYALWQREVLGDESDPESLISGQLSYWRAKLAGLPDQLDLPVDRPRPVVASSRGASLSVSVAADVHRGVVELARSAGSSQFMVVHAALAVLLARLSGTSDIVVGTPVAGRGDAALDDLVGMFVNTLVLRTEVESSASFTDLVATVRETDLQAFGHADLPFERLVEVLNPARSQARHPLFQVMLAFQNMGQTSLELPGLTVSAVEFDTGLAKFDLQVTLSELVADGGGAGGFAVTFTYATDLFDESTVVSFADRFVRILSAVATDPGVAVGDIELLDAAERSQVLAEWNDTARALEPSATLLTSFDAQVESSPEAIAVVFEGSALTYAAFDSRVNRLARYLISEGVGPEARVALGMRRSLDLLVGMYAVVKAGAAYVPLDLDQPADRLEYVVETAAPVLALTTSGTDFAPQGVRVLAVDTVDLSDVSDAPIGDAERLAPLRPENLAYVIFTSGSTGRPKGVAVAHKSVVNQVRWITTEYGIAADDVVLWKTPATFDVSVWELFGALAVGARMVVAVPDGHRDPAYLAGVIATERVTMTSFVPSMLAVFSANTVAGELDSLRVVMVAGEALAGELVTALDRITDAEAFNLYGPTEFTVHATHARVAPGTVGSVPIGAPVWNSRAFVLDSRLRPVPAGVAGELYMSGVQLARGYVGRPDLTSERFVADPFVAGARMYRTGDLVRWNRHGELEYLARTDFQVKVRGLRIELGEIESALTAHESVARAVVLAREDPHVGGQLVGYVVAETGVVVDVAVLRDAVSARVPSYMVPSALLVLGEFPLNASGKLDRKALPVPVFEAKVFRAPTTPVEEIVAGTFAEILGVERVGLDDDFFELGGNSLIATQVAARLGAALDATIGVRGLFEAPTVGALAALVERHAGSGGRKALVAQHRPEQVPLSLAQQRMWFLNRIDSASAVNNIPAAIRLTGQLHVAALQAAFADVVARHEILRTLYPEVDGLGTQVIVPAAQAVPDLSSVAVDAEELVGRVLGLVSAGFDVTQAVPLRVGLFALGPGEFVLVVVVHHIAGDGFSMLPLTRDVVTAYEARSRGDVPGWSPLPVQYADYALWQREVLGDESDPESLISGQLSYWRAKLAGLPDQLDLPVDRPRPVVASSRGASLSVSVAADVHRGVVELARSAGSSQFMVVHAALAVLLARLSGTSDIVVGTPVAGRGDAALDDLVGMFVNTLVLRTEVESSASFTDLVATVRETDLQAFGHADLPFERLVEVLNPARSQARHPLFQVMLAFQNMGQTSLELPGLTVSAVEFDTGLAKFDLQVTLSELVADGGGAGGFAVTFTYATDLFDESTVVSFADRFVRILSAVATDPGVAVGDIELLDAAERSQVLAEWNDTARALEPSATLLTSFDAQVESSPEAIAVVFEGSALTYAAFDSRVNRLARYLISEGVGPEARVALGMRRSLDLLVGMYAVVKAGAAYVPLDLDQPADRLEYVVETAAPVLALTTSGTDFAPQGVRVLAVDTVDLSDVSDAPIGDAERLAPLRPENLAYVIFTSGSTGRPKGVAVAHKSVVNQVRWITTEYGIAADDVVLWKTPATFDVSVWELFGALAVGARMVVAVPDGHRDPAYLAGVIATERVTMTSFVPSMLAVFSANTVAGELDSLRVVMVAGEALAGELVTALDRITDAEAFNLYGPTEFTVHATHARVAPGTVGSVPIGAPVWNSRAFVLDSRLRPVPAGVAGELYMSGVQLARGYVGRPDLTSERFVADPFVAGARMYRTGDLVRWNRHGELEYLARTDFQVKVRGLRIELGEIESALTALDGVAQAVVSVRTDPVTGDQLVGYVVPVEGIDLDSVEMQVRLGRQLPSYMIPTAWVVLASVPLNASGKLDRKALPNPTIKTREYRAPGTPEGQAVADAFVELLGLEQVGADDDFFALGGNSLIATQVAARLRKSTGVDVRVQWFFGDATVSGLASQIVASRDSGSSPMTDAGQGVVIHLRRTGTRSPLFAIHPMIGLSWLYAGLTSEIDADRPLIGLQNPALSEPGPPAASIEELAVRYVDEITQIQPDGQICLLGYSLGGNIAHAVAVMLREQGREVSKLIMLDSQLEPEMEVFDTELTAALRGIGVDVPAGEIVRELSLERAEQIVAILSGDGLISLSTDNVQRLFASIVTTPRLMADYEPVEFDGDMFYVSASTHPEPEDAAYTWRPFVSGAIENRFIDVPHDQMMTPDAITLVGPILDEALRDCE</sequence>
<dbReference type="Pfam" id="PF13193">
    <property type="entry name" value="AMP-binding_C"/>
    <property type="match status" value="4"/>
</dbReference>